<evidence type="ECO:0000256" key="2">
    <source>
        <dbReference type="SAM" id="MobiDB-lite"/>
    </source>
</evidence>
<dbReference type="PANTHER" id="PTHR23325:SF1">
    <property type="entry name" value="SERUM RESPONSE FACTOR-BINDING PROTEIN 1"/>
    <property type="match status" value="1"/>
</dbReference>
<dbReference type="PANTHER" id="PTHR23325">
    <property type="entry name" value="SERUM RESPONSE FACTOR-BINDING"/>
    <property type="match status" value="1"/>
</dbReference>
<feature type="region of interest" description="Disordered" evidence="2">
    <location>
        <begin position="167"/>
        <end position="487"/>
    </location>
</feature>
<feature type="compositionally biased region" description="Low complexity" evidence="2">
    <location>
        <begin position="9"/>
        <end position="24"/>
    </location>
</feature>
<dbReference type="InterPro" id="IPR037393">
    <property type="entry name" value="Bud22/SRFB1"/>
</dbReference>
<feature type="compositionally biased region" description="Acidic residues" evidence="2">
    <location>
        <begin position="210"/>
        <end position="220"/>
    </location>
</feature>
<feature type="compositionally biased region" description="Basic and acidic residues" evidence="2">
    <location>
        <begin position="476"/>
        <end position="487"/>
    </location>
</feature>
<feature type="compositionally biased region" description="Basic residues" evidence="2">
    <location>
        <begin position="377"/>
        <end position="386"/>
    </location>
</feature>
<dbReference type="Proteomes" id="UP001367316">
    <property type="component" value="Unassembled WGS sequence"/>
</dbReference>
<feature type="compositionally biased region" description="Acidic residues" evidence="2">
    <location>
        <begin position="262"/>
        <end position="271"/>
    </location>
</feature>
<feature type="compositionally biased region" description="Basic and acidic residues" evidence="2">
    <location>
        <begin position="391"/>
        <end position="401"/>
    </location>
</feature>
<feature type="compositionally biased region" description="Low complexity" evidence="2">
    <location>
        <begin position="315"/>
        <end position="342"/>
    </location>
</feature>
<accession>A0ABR1NEB2</accession>
<feature type="compositionally biased region" description="Gly residues" evidence="2">
    <location>
        <begin position="438"/>
        <end position="454"/>
    </location>
</feature>
<name>A0ABR1NEB2_9PEZI</name>
<evidence type="ECO:0000259" key="3">
    <source>
        <dbReference type="Pfam" id="PF09073"/>
    </source>
</evidence>
<keyword evidence="5" id="KW-1185">Reference proteome</keyword>
<feature type="region of interest" description="Disordered" evidence="2">
    <location>
        <begin position="1"/>
        <end position="30"/>
    </location>
</feature>
<organism evidence="4 5">
    <name type="scientific">Phyllosticta paracitricarpa</name>
    <dbReference type="NCBI Taxonomy" id="2016321"/>
    <lineage>
        <taxon>Eukaryota</taxon>
        <taxon>Fungi</taxon>
        <taxon>Dikarya</taxon>
        <taxon>Ascomycota</taxon>
        <taxon>Pezizomycotina</taxon>
        <taxon>Dothideomycetes</taxon>
        <taxon>Dothideomycetes incertae sedis</taxon>
        <taxon>Botryosphaeriales</taxon>
        <taxon>Phyllostictaceae</taxon>
        <taxon>Phyllosticta</taxon>
    </lineage>
</organism>
<feature type="compositionally biased region" description="Acidic residues" evidence="2">
    <location>
        <begin position="189"/>
        <end position="199"/>
    </location>
</feature>
<keyword evidence="1" id="KW-0175">Coiled coil</keyword>
<proteinExistence type="predicted"/>
<feature type="compositionally biased region" description="Basic and acidic residues" evidence="2">
    <location>
        <begin position="177"/>
        <end position="188"/>
    </location>
</feature>
<evidence type="ECO:0000256" key="1">
    <source>
        <dbReference type="ARBA" id="ARBA00023054"/>
    </source>
</evidence>
<protein>
    <submittedName>
        <fullName evidence="4">Bud-site selection protein</fullName>
    </submittedName>
</protein>
<dbReference type="Pfam" id="PF09073">
    <property type="entry name" value="BUD22"/>
    <property type="match status" value="1"/>
</dbReference>
<evidence type="ECO:0000313" key="5">
    <source>
        <dbReference type="Proteomes" id="UP001367316"/>
    </source>
</evidence>
<feature type="compositionally biased region" description="Basic and acidic residues" evidence="2">
    <location>
        <begin position="414"/>
        <end position="428"/>
    </location>
</feature>
<feature type="compositionally biased region" description="Acidic residues" evidence="2">
    <location>
        <begin position="278"/>
        <end position="313"/>
    </location>
</feature>
<sequence length="512" mass="55662">MPKRKRSGASPAATDNNDANPALARQRSKLLPLLDRSKKTLIKTLKLARGFERQKLSRRLKTAQTANDAATAERVGREIEALKALRFERLAEVGLGRQLGRVKRVREHEAVPPWVLRAGMKGAAGEERKEVLDLQARLFNARATRVAMDKIVEDVRECLGVVGEEKGGVKEKKAKMEKKSAKTTRKQEEEEEFDSESEEAEGRDGQGDAAGDDFDSEDEFAGFSDRIAASSDEEEDDELRVPPGYKPTRDLSVTPDPSPAASEDEQDEDEALASADGSNDENDDDEQQASDASLLEEESEEEEEEEEEQEQEDTAMASPSRSASPEAPSKPSRTAAIAAAAAPTKSTFIPSLSAVGYISGSDSDGPEPEDVDEAVAPRRKNRRGQRARQAIWEKKYGEKAAHVQKQQQQQQHKAKTDRNAGWDAKRGATDGAARGKGAKGGVKFGGAGARGGPKGKGKDSGTAANTTALGKRKVPAHRDDEGKLHPSWEAKKRLKEQASAKVQFLGKKITFD</sequence>
<comment type="caution">
    <text evidence="4">The sequence shown here is derived from an EMBL/GenBank/DDBJ whole genome shotgun (WGS) entry which is preliminary data.</text>
</comment>
<feature type="domain" description="Bud22" evidence="3">
    <location>
        <begin position="35"/>
        <end position="512"/>
    </location>
</feature>
<feature type="compositionally biased region" description="Acidic residues" evidence="2">
    <location>
        <begin position="364"/>
        <end position="373"/>
    </location>
</feature>
<dbReference type="EMBL" id="JBBPBF010000006">
    <property type="protein sequence ID" value="KAK7613522.1"/>
    <property type="molecule type" value="Genomic_DNA"/>
</dbReference>
<gene>
    <name evidence="4" type="ORF">JOL62DRAFT_631923</name>
</gene>
<evidence type="ECO:0000313" key="4">
    <source>
        <dbReference type="EMBL" id="KAK7613522.1"/>
    </source>
</evidence>
<reference evidence="4 5" key="1">
    <citation type="submission" date="2024-04" db="EMBL/GenBank/DDBJ databases">
        <title>Phyllosticta paracitricarpa is synonymous to the EU quarantine fungus P. citricarpa based on phylogenomic analyses.</title>
        <authorList>
            <consortium name="Lawrence Berkeley National Laboratory"/>
            <person name="Van ingen-buijs V.A."/>
            <person name="Van westerhoven A.C."/>
            <person name="Haridas S."/>
            <person name="Skiadas P."/>
            <person name="Martin F."/>
            <person name="Groenewald J.Z."/>
            <person name="Crous P.W."/>
            <person name="Seidl M.F."/>
        </authorList>
    </citation>
    <scope>NUCLEOTIDE SEQUENCE [LARGE SCALE GENOMIC DNA]</scope>
    <source>
        <strain evidence="4 5">CBS 141358</strain>
    </source>
</reference>
<dbReference type="InterPro" id="IPR015158">
    <property type="entry name" value="Bud22_dom"/>
</dbReference>